<dbReference type="SMART" id="SM00965">
    <property type="entry name" value="STN"/>
    <property type="match status" value="1"/>
</dbReference>
<keyword evidence="5 7" id="KW-0472">Membrane</keyword>
<evidence type="ECO:0000259" key="8">
    <source>
        <dbReference type="SMART" id="SM00965"/>
    </source>
</evidence>
<gene>
    <name evidence="9" type="ORF">FUAX_42440</name>
</gene>
<dbReference type="SUPFAM" id="SSF49464">
    <property type="entry name" value="Carboxypeptidase regulatory domain-like"/>
    <property type="match status" value="1"/>
</dbReference>
<feature type="domain" description="Secretin/TonB short N-terminal" evidence="8">
    <location>
        <begin position="65"/>
        <end position="116"/>
    </location>
</feature>
<dbReference type="Gene3D" id="2.40.170.20">
    <property type="entry name" value="TonB-dependent receptor, beta-barrel domain"/>
    <property type="match status" value="1"/>
</dbReference>
<geneLocation type="plasmid" evidence="9 10">
    <name>pFA2</name>
</geneLocation>
<dbReference type="AlphaFoldDB" id="A0AAU9D2E0"/>
<dbReference type="InterPro" id="IPR011662">
    <property type="entry name" value="Secretin/TonB_short_N"/>
</dbReference>
<dbReference type="Proteomes" id="UP001348817">
    <property type="component" value="Plasmid pFA2"/>
</dbReference>
<evidence type="ECO:0000256" key="7">
    <source>
        <dbReference type="PROSITE-ProRule" id="PRU01360"/>
    </source>
</evidence>
<dbReference type="InterPro" id="IPR039426">
    <property type="entry name" value="TonB-dep_rcpt-like"/>
</dbReference>
<keyword evidence="3 7" id="KW-1134">Transmembrane beta strand</keyword>
<dbReference type="Pfam" id="PF07660">
    <property type="entry name" value="STN"/>
    <property type="match status" value="1"/>
</dbReference>
<dbReference type="Pfam" id="PF07715">
    <property type="entry name" value="Plug"/>
    <property type="match status" value="1"/>
</dbReference>
<accession>A0AAU9D2E0</accession>
<evidence type="ECO:0000256" key="1">
    <source>
        <dbReference type="ARBA" id="ARBA00004571"/>
    </source>
</evidence>
<evidence type="ECO:0000256" key="3">
    <source>
        <dbReference type="ARBA" id="ARBA00022452"/>
    </source>
</evidence>
<keyword evidence="4 7" id="KW-0812">Transmembrane</keyword>
<evidence type="ECO:0000256" key="6">
    <source>
        <dbReference type="ARBA" id="ARBA00023237"/>
    </source>
</evidence>
<evidence type="ECO:0000313" key="10">
    <source>
        <dbReference type="Proteomes" id="UP001348817"/>
    </source>
</evidence>
<dbReference type="NCBIfam" id="TIGR04057">
    <property type="entry name" value="SusC_RagA_signa"/>
    <property type="match status" value="1"/>
</dbReference>
<reference evidence="9 10" key="1">
    <citation type="submission" date="2021-12" db="EMBL/GenBank/DDBJ databases">
        <title>Genome sequencing of bacteria with rrn-lacking chromosome and rrn-plasmid.</title>
        <authorList>
            <person name="Anda M."/>
            <person name="Iwasaki W."/>
        </authorList>
    </citation>
    <scope>NUCLEOTIDE SEQUENCE [LARGE SCALE GENOMIC DNA]</scope>
    <source>
        <strain evidence="9 10">DSM 100852</strain>
        <plasmid evidence="9 10">pFA2</plasmid>
    </source>
</reference>
<dbReference type="EMBL" id="AP025316">
    <property type="protein sequence ID" value="BDD11812.1"/>
    <property type="molecule type" value="Genomic_DNA"/>
</dbReference>
<dbReference type="InterPro" id="IPR023997">
    <property type="entry name" value="TonB-dep_OMP_SusC/RagA_CS"/>
</dbReference>
<dbReference type="InterPro" id="IPR012910">
    <property type="entry name" value="Plug_dom"/>
</dbReference>
<protein>
    <submittedName>
        <fullName evidence="9">SusC/RagA family TonB-linked outer membrane protein</fullName>
    </submittedName>
</protein>
<evidence type="ECO:0000256" key="2">
    <source>
        <dbReference type="ARBA" id="ARBA00022448"/>
    </source>
</evidence>
<organism evidence="9 10">
    <name type="scientific">Fulvitalea axinellae</name>
    <dbReference type="NCBI Taxonomy" id="1182444"/>
    <lineage>
        <taxon>Bacteria</taxon>
        <taxon>Pseudomonadati</taxon>
        <taxon>Bacteroidota</taxon>
        <taxon>Cytophagia</taxon>
        <taxon>Cytophagales</taxon>
        <taxon>Persicobacteraceae</taxon>
        <taxon>Fulvitalea</taxon>
    </lineage>
</organism>
<keyword evidence="9" id="KW-0614">Plasmid</keyword>
<evidence type="ECO:0000313" key="9">
    <source>
        <dbReference type="EMBL" id="BDD11812.1"/>
    </source>
</evidence>
<dbReference type="InterPro" id="IPR008969">
    <property type="entry name" value="CarboxyPept-like_regulatory"/>
</dbReference>
<keyword evidence="10" id="KW-1185">Reference proteome</keyword>
<dbReference type="PROSITE" id="PS52016">
    <property type="entry name" value="TONB_DEPENDENT_REC_3"/>
    <property type="match status" value="1"/>
</dbReference>
<dbReference type="GO" id="GO:0009279">
    <property type="term" value="C:cell outer membrane"/>
    <property type="evidence" value="ECO:0007669"/>
    <property type="project" value="UniProtKB-SubCell"/>
</dbReference>
<dbReference type="InterPro" id="IPR023996">
    <property type="entry name" value="TonB-dep_OMP_SusC/RagA"/>
</dbReference>
<keyword evidence="2 7" id="KW-0813">Transport</keyword>
<dbReference type="Gene3D" id="2.170.130.10">
    <property type="entry name" value="TonB-dependent receptor, plug domain"/>
    <property type="match status" value="1"/>
</dbReference>
<keyword evidence="6 7" id="KW-0998">Cell outer membrane</keyword>
<sequence>MENFYQILLASRYRGITMRVLFALSLLFSVSVVSAEGKSQQKLTIKKSNISLREAFRWIEDQTELYFFFKEKSESLDRKVNIDYKDASLEQVLEGMLKNTSLTYKITDQYISIFPKKKKVSPPVKKEVLPAKKAVPQKKQIKGTVKDETGAPLVGVNVYDKASMENGVMTDINGEYVINVSGQNPLLVFSFIGYHAQEIRLGNRSRLDVTMAEDVTELDEIVVTALGIERDRKSLGYAISKVEGAALIEAGTPSNPIQSLYGKAAGVVIRQNAAGPMAGININIRGSAGLEASANTRPLFVVDGVPIFDENTSLTSGSDYGTGINDINSEDIASIEILKGGKASVLYGSRGANGVVLITTKNGSESKKKLSVDVSYQATIEEPRTFIEFQNKYGSGGNIYDVKDLEDGNSHPVANYSARSYGPAFNSEEQRIWWDGKARPYTARPDNYEFLFNTGHSKQINASVSGSGDYGHVRFSYTNLDYTGIQDENWMKKNTFSFASKFNLSDKFTIESSLNLYDVETHNRPQGMLKFFTDGISRGAPFDEFINNGDYLEDDPLSKNFGYPRDFEEEGWPTGYYSLQDFSNYKWSRNRNSALDHKKHLIANIRPTYHVTDWLSLTGQVSFDYTDTDFTTKNSVTRIDPEMRGGYYGLRRRNTQVREYKGFANFMKDFVDDRLEVFVMAGTSYQEVKENSVNVSTASVGSPTGFNYPNWYHINNQATTGWPGYNQRSKVMGNNFGENSMYSVFGVATLTWDDVYTLELNARNDWSSTLPPDNNSYFYPGVAFTYDATKVIKRVLPIIQFSKFRASWADVGRDAPSRYYANNTLSAGKIEGTDANSISAPNSLIAGYIKPERKREFEIGTEINFFKKNRIGLDFSYYTNTVYDQIMAVPLTRSTGANNIKINAGEVRNWGYEVQLKATPILTNDLVWNMTLTTSNQFSKIVKLYDGITEKNVNSMRGRVYVKAVEGERIGNIYGTGIARDDNGNRIVNADGSSYLLDEKDFEEIGNVNPDFIGGFNTNIMYKGLRLSAHFDYSYGATMYSETNQWLYYNGASEQSLEHRDQANGGLAYYYDQDKNAVPYNHDSPKGPNGEKVYHDGIILKGVVKNGDGTYSENEKIVPVSSYYGTFVSWANEAINAVDRKYKNNYIKVREIALSYRLPQKWVERAKLRNVTLNVFARNLGYIYKSVPNLDSEAYMGTNTYFEASAIPSTRTFGMKIQVGL</sequence>
<comment type="similarity">
    <text evidence="7">Belongs to the TonB-dependent receptor family.</text>
</comment>
<name>A0AAU9D2E0_9BACT</name>
<dbReference type="InterPro" id="IPR036942">
    <property type="entry name" value="Beta-barrel_TonB_sf"/>
</dbReference>
<dbReference type="InterPro" id="IPR037066">
    <property type="entry name" value="Plug_dom_sf"/>
</dbReference>
<dbReference type="Gene3D" id="2.60.40.1120">
    <property type="entry name" value="Carboxypeptidase-like, regulatory domain"/>
    <property type="match status" value="1"/>
</dbReference>
<evidence type="ECO:0000256" key="4">
    <source>
        <dbReference type="ARBA" id="ARBA00022692"/>
    </source>
</evidence>
<dbReference type="NCBIfam" id="TIGR04056">
    <property type="entry name" value="OMP_RagA_SusC"/>
    <property type="match status" value="1"/>
</dbReference>
<proteinExistence type="inferred from homology"/>
<dbReference type="Pfam" id="PF13715">
    <property type="entry name" value="CarbopepD_reg_2"/>
    <property type="match status" value="1"/>
</dbReference>
<comment type="subcellular location">
    <subcellularLocation>
        <location evidence="1 7">Cell outer membrane</location>
        <topology evidence="1 7">Multi-pass membrane protein</topology>
    </subcellularLocation>
</comment>
<dbReference type="SUPFAM" id="SSF56935">
    <property type="entry name" value="Porins"/>
    <property type="match status" value="1"/>
</dbReference>
<dbReference type="KEGG" id="fax:FUAX_42440"/>
<evidence type="ECO:0000256" key="5">
    <source>
        <dbReference type="ARBA" id="ARBA00023136"/>
    </source>
</evidence>